<feature type="domain" description="M23ase beta-sheet core" evidence="2">
    <location>
        <begin position="76"/>
        <end position="163"/>
    </location>
</feature>
<dbReference type="Proteomes" id="UP000295447">
    <property type="component" value="Unassembled WGS sequence"/>
</dbReference>
<feature type="region of interest" description="Disordered" evidence="1">
    <location>
        <begin position="164"/>
        <end position="188"/>
    </location>
</feature>
<proteinExistence type="predicted"/>
<dbReference type="InterPro" id="IPR050570">
    <property type="entry name" value="Cell_wall_metabolism_enzyme"/>
</dbReference>
<dbReference type="Gene3D" id="1.10.530.10">
    <property type="match status" value="1"/>
</dbReference>
<evidence type="ECO:0000256" key="1">
    <source>
        <dbReference type="SAM" id="MobiDB-lite"/>
    </source>
</evidence>
<dbReference type="CDD" id="cd12797">
    <property type="entry name" value="M23_peptidase"/>
    <property type="match status" value="1"/>
</dbReference>
<comment type="caution">
    <text evidence="4">The sequence shown here is derived from an EMBL/GenBank/DDBJ whole genome shotgun (WGS) entry which is preliminary data.</text>
</comment>
<dbReference type="EMBL" id="SODF01000002">
    <property type="protein sequence ID" value="TDW17889.1"/>
    <property type="molecule type" value="Genomic_DNA"/>
</dbReference>
<dbReference type="AlphaFoldDB" id="A0A4R7ZJF4"/>
<dbReference type="RefSeq" id="WP_134120950.1">
    <property type="nucleotide sequence ID" value="NZ_SODF01000002.1"/>
</dbReference>
<feature type="domain" description="Phage tail lysozyme" evidence="3">
    <location>
        <begin position="202"/>
        <end position="357"/>
    </location>
</feature>
<dbReference type="PANTHER" id="PTHR21666:SF270">
    <property type="entry name" value="MUREIN HYDROLASE ACTIVATOR ENVC"/>
    <property type="match status" value="1"/>
</dbReference>
<dbReference type="InterPro" id="IPR011055">
    <property type="entry name" value="Dup_hybrid_motif"/>
</dbReference>
<gene>
    <name evidence="4" type="ORF">EV650_4467</name>
</gene>
<evidence type="ECO:0000313" key="5">
    <source>
        <dbReference type="Proteomes" id="UP000295447"/>
    </source>
</evidence>
<evidence type="ECO:0000259" key="3">
    <source>
        <dbReference type="Pfam" id="PF18013"/>
    </source>
</evidence>
<evidence type="ECO:0000259" key="2">
    <source>
        <dbReference type="Pfam" id="PF01551"/>
    </source>
</evidence>
<dbReference type="Gene3D" id="2.70.70.10">
    <property type="entry name" value="Glucose Permease (Domain IIA)"/>
    <property type="match status" value="1"/>
</dbReference>
<protein>
    <submittedName>
        <fullName evidence="4">Peptidase M23-like protein</fullName>
    </submittedName>
</protein>
<dbReference type="PANTHER" id="PTHR21666">
    <property type="entry name" value="PEPTIDASE-RELATED"/>
    <property type="match status" value="1"/>
</dbReference>
<dbReference type="GO" id="GO:0004222">
    <property type="term" value="F:metalloendopeptidase activity"/>
    <property type="evidence" value="ECO:0007669"/>
    <property type="project" value="TreeGrafter"/>
</dbReference>
<dbReference type="InterPro" id="IPR041219">
    <property type="entry name" value="Phage_lysozyme2"/>
</dbReference>
<accession>A0A4R7ZJF4</accession>
<name>A0A4R7ZJF4_9ACTN</name>
<sequence length="541" mass="57842">MGASKVLPIVGGFLLLLFLPLLIVLVLLLGVLSGTSEAAAQCTTSAPDQAMFGWPTDQHKIDQDWAEADPDAGTEAHHAWDFKVPEESKVYASIDGKISYAKGDDIRIRNENVEVRYKFIHFFRGLGDTVKRGDQIGTSGSGDESLPGLSGAHVHFEMWVDKESNGDWSTQKPESNPFEADTSDSGGGGCSCATTDLDGANAQQQAFNYFVQNGWSKEQAAGIVGNMISESGVDPLKLNDGTPTGTKTQPADAISKPGAWGLVQWYPGKKMIQPSRDAGVDDKTIGSLAYQLDFVNKQINGKGPLPEPAVGPALRATKTPEDAAFTFASKFERFTLNPNDPEYDRRRANARHVFDTFAASAPAQGKPGDTSGCGAGSGNIAMVAKNLAWPQGPHAHWSVDASAAKPEYVEAMAKYNDGPNGQTPYSDCGRFVATVLHMSGADPKFPNVYTPTQRQYMLDHPEIYDHWESTPPGGMKPGDILNGPGHTYLYVGPWGDGNGWNSAAGSLGQHVPTADNLYGVGPSGFWVFRVKGGTTPTTTAN</sequence>
<organism evidence="4 5">
    <name type="scientific">Kribbella kalugense</name>
    <dbReference type="NCBI Taxonomy" id="2512221"/>
    <lineage>
        <taxon>Bacteria</taxon>
        <taxon>Bacillati</taxon>
        <taxon>Actinomycetota</taxon>
        <taxon>Actinomycetes</taxon>
        <taxon>Propionibacteriales</taxon>
        <taxon>Kribbellaceae</taxon>
        <taxon>Kribbella</taxon>
    </lineage>
</organism>
<reference evidence="4 5" key="1">
    <citation type="submission" date="2019-03" db="EMBL/GenBank/DDBJ databases">
        <title>Genomic Encyclopedia of Type Strains, Phase III (KMG-III): the genomes of soil and plant-associated and newly described type strains.</title>
        <authorList>
            <person name="Whitman W."/>
        </authorList>
    </citation>
    <scope>NUCLEOTIDE SEQUENCE [LARGE SCALE GENOMIC DNA]</scope>
    <source>
        <strain evidence="4 5">VKM Ac-2570</strain>
    </source>
</reference>
<dbReference type="Pfam" id="PF18013">
    <property type="entry name" value="Phage_lysozyme2"/>
    <property type="match status" value="1"/>
</dbReference>
<evidence type="ECO:0000313" key="4">
    <source>
        <dbReference type="EMBL" id="TDW17889.1"/>
    </source>
</evidence>
<dbReference type="SUPFAM" id="SSF51261">
    <property type="entry name" value="Duplicated hybrid motif"/>
    <property type="match status" value="1"/>
</dbReference>
<dbReference type="Pfam" id="PF01551">
    <property type="entry name" value="Peptidase_M23"/>
    <property type="match status" value="1"/>
</dbReference>
<dbReference type="OrthoDB" id="3804642at2"/>
<dbReference type="InterPro" id="IPR016047">
    <property type="entry name" value="M23ase_b-sheet_dom"/>
</dbReference>
<keyword evidence="5" id="KW-1185">Reference proteome</keyword>